<comment type="similarity">
    <text evidence="8">Belongs to the insect chemoreceptor superfamily. Gustatory receptor (GR) family.</text>
</comment>
<name>A0A6L2Q7K0_COPFO</name>
<comment type="subcellular location">
    <subcellularLocation>
        <location evidence="1 8">Cell membrane</location>
        <topology evidence="1 8">Multi-pass membrane protein</topology>
    </subcellularLocation>
</comment>
<keyword evidence="4 8" id="KW-1133">Transmembrane helix</keyword>
<evidence type="ECO:0000313" key="9">
    <source>
        <dbReference type="EMBL" id="GFG40901.1"/>
    </source>
</evidence>
<organism evidence="9 10">
    <name type="scientific">Coptotermes formosanus</name>
    <name type="common">Formosan subterranean termite</name>
    <dbReference type="NCBI Taxonomy" id="36987"/>
    <lineage>
        <taxon>Eukaryota</taxon>
        <taxon>Metazoa</taxon>
        <taxon>Ecdysozoa</taxon>
        <taxon>Arthropoda</taxon>
        <taxon>Hexapoda</taxon>
        <taxon>Insecta</taxon>
        <taxon>Pterygota</taxon>
        <taxon>Neoptera</taxon>
        <taxon>Polyneoptera</taxon>
        <taxon>Dictyoptera</taxon>
        <taxon>Blattodea</taxon>
        <taxon>Blattoidea</taxon>
        <taxon>Termitoidae</taxon>
        <taxon>Rhinotermitidae</taxon>
        <taxon>Coptotermes</taxon>
    </lineage>
</organism>
<comment type="caution">
    <text evidence="8">Lacks conserved residue(s) required for the propagation of feature annotation.</text>
</comment>
<feature type="transmembrane region" description="Helical" evidence="8">
    <location>
        <begin position="130"/>
        <end position="148"/>
    </location>
</feature>
<protein>
    <recommendedName>
        <fullName evidence="8">Gustatory receptor</fullName>
    </recommendedName>
</protein>
<dbReference type="Pfam" id="PF08395">
    <property type="entry name" value="7tm_7"/>
    <property type="match status" value="1"/>
</dbReference>
<dbReference type="GO" id="GO:0007165">
    <property type="term" value="P:signal transduction"/>
    <property type="evidence" value="ECO:0007669"/>
    <property type="project" value="UniProtKB-KW"/>
</dbReference>
<dbReference type="AlphaFoldDB" id="A0A6L2Q7K0"/>
<proteinExistence type="inferred from homology"/>
<dbReference type="GO" id="GO:0050909">
    <property type="term" value="P:sensory perception of taste"/>
    <property type="evidence" value="ECO:0007669"/>
    <property type="project" value="InterPro"/>
</dbReference>
<evidence type="ECO:0000256" key="1">
    <source>
        <dbReference type="ARBA" id="ARBA00004651"/>
    </source>
</evidence>
<keyword evidence="2 8" id="KW-1003">Cell membrane</keyword>
<feature type="transmembrane region" description="Helical" evidence="8">
    <location>
        <begin position="82"/>
        <end position="99"/>
    </location>
</feature>
<evidence type="ECO:0000256" key="8">
    <source>
        <dbReference type="RuleBase" id="RU363108"/>
    </source>
</evidence>
<dbReference type="GO" id="GO:0030425">
    <property type="term" value="C:dendrite"/>
    <property type="evidence" value="ECO:0007669"/>
    <property type="project" value="TreeGrafter"/>
</dbReference>
<keyword evidence="10" id="KW-1185">Reference proteome</keyword>
<reference evidence="10" key="1">
    <citation type="submission" date="2020-01" db="EMBL/GenBank/DDBJ databases">
        <title>Draft genome sequence of the Termite Coptotermes fromosanus.</title>
        <authorList>
            <person name="Itakura S."/>
            <person name="Yosikawa Y."/>
            <person name="Umezawa K."/>
        </authorList>
    </citation>
    <scope>NUCLEOTIDE SEQUENCE [LARGE SCALE GENOMIC DNA]</scope>
</reference>
<dbReference type="InterPro" id="IPR013604">
    <property type="entry name" value="7TM_chemorcpt"/>
</dbReference>
<feature type="transmembrane region" description="Helical" evidence="8">
    <location>
        <begin position="168"/>
        <end position="188"/>
    </location>
</feature>
<evidence type="ECO:0000256" key="5">
    <source>
        <dbReference type="ARBA" id="ARBA00023136"/>
    </source>
</evidence>
<evidence type="ECO:0000256" key="7">
    <source>
        <dbReference type="ARBA" id="ARBA00023224"/>
    </source>
</evidence>
<evidence type="ECO:0000256" key="2">
    <source>
        <dbReference type="ARBA" id="ARBA00022475"/>
    </source>
</evidence>
<dbReference type="InParanoid" id="A0A6L2Q7K0"/>
<dbReference type="GO" id="GO:0008049">
    <property type="term" value="P:male courtship behavior"/>
    <property type="evidence" value="ECO:0007669"/>
    <property type="project" value="TreeGrafter"/>
</dbReference>
<feature type="transmembrane region" description="Helical" evidence="8">
    <location>
        <begin position="405"/>
        <end position="425"/>
    </location>
</feature>
<comment type="caution">
    <text evidence="9">The sequence shown here is derived from an EMBL/GenBank/DDBJ whole genome shotgun (WGS) entry which is preliminary data.</text>
</comment>
<sequence length="426" mass="47544">MTCIYGALGPLFVVSRVLGLAPYPRGNTGTATADVTRDSPRRFYALHNYIMLFYMLAWFIFDMTWQSIYRYPKLSSRNVIPIVIRSCTFVAACLSSLILSHRRSLRIFCSRIALADTVLLGKSSNTKTRLLLIIGITAVLVSSCFVTLCDMNGRRTDFITLLRMSGGIVGSFIATFMIVQSLVTVLILKNRFSTLNERLSAILRVNCEENGLETLASMLDISNKVNAADSVIFVGDPPSVKHPKTLFLSVNKLRRQVFYHDRHYIRSLRQTHAILCDVIQMINSDYGLQILLIISYAFMSFVMFTFLALDAEIDPSVADCNEEESCVRVLMNFCVSCTCIIKVMSIAGTCHAASAEASRTSTVVQKLLSQAPVSSDMNAELQLFSQQMWNIDTKFTAFGFFELNLNLLCSIAGTATTYIVVLLQLK</sequence>
<dbReference type="GO" id="GO:0007635">
    <property type="term" value="P:chemosensory behavior"/>
    <property type="evidence" value="ECO:0007669"/>
    <property type="project" value="TreeGrafter"/>
</dbReference>
<dbReference type="EMBL" id="BLKM01002754">
    <property type="protein sequence ID" value="GFG40901.1"/>
    <property type="molecule type" value="Genomic_DNA"/>
</dbReference>
<dbReference type="GO" id="GO:0043025">
    <property type="term" value="C:neuronal cell body"/>
    <property type="evidence" value="ECO:0007669"/>
    <property type="project" value="TreeGrafter"/>
</dbReference>
<evidence type="ECO:0000256" key="3">
    <source>
        <dbReference type="ARBA" id="ARBA00022692"/>
    </source>
</evidence>
<feature type="transmembrane region" description="Helical" evidence="8">
    <location>
        <begin position="43"/>
        <end position="61"/>
    </location>
</feature>
<dbReference type="GO" id="GO:0030424">
    <property type="term" value="C:axon"/>
    <property type="evidence" value="ECO:0007669"/>
    <property type="project" value="TreeGrafter"/>
</dbReference>
<dbReference type="PANTHER" id="PTHR21143:SF134">
    <property type="entry name" value="GUSTATORY RECEPTOR"/>
    <property type="match status" value="1"/>
</dbReference>
<dbReference type="OrthoDB" id="8176814at2759"/>
<keyword evidence="5 8" id="KW-0472">Membrane</keyword>
<dbReference type="Proteomes" id="UP000502823">
    <property type="component" value="Unassembled WGS sequence"/>
</dbReference>
<keyword evidence="7 8" id="KW-0807">Transducer</keyword>
<accession>A0A6L2Q7K0</accession>
<feature type="transmembrane region" description="Helical" evidence="8">
    <location>
        <begin position="290"/>
        <end position="309"/>
    </location>
</feature>
<dbReference type="PANTHER" id="PTHR21143">
    <property type="entry name" value="INVERTEBRATE GUSTATORY RECEPTOR"/>
    <property type="match status" value="1"/>
</dbReference>
<dbReference type="GO" id="GO:0005886">
    <property type="term" value="C:plasma membrane"/>
    <property type="evidence" value="ECO:0007669"/>
    <property type="project" value="UniProtKB-SubCell"/>
</dbReference>
<evidence type="ECO:0000313" key="10">
    <source>
        <dbReference type="Proteomes" id="UP000502823"/>
    </source>
</evidence>
<evidence type="ECO:0000256" key="6">
    <source>
        <dbReference type="ARBA" id="ARBA00023170"/>
    </source>
</evidence>
<keyword evidence="6 8" id="KW-0675">Receptor</keyword>
<dbReference type="FunCoup" id="A0A6L2Q7K0">
    <property type="interactions" value="15"/>
</dbReference>
<evidence type="ECO:0000256" key="4">
    <source>
        <dbReference type="ARBA" id="ARBA00022989"/>
    </source>
</evidence>
<comment type="function">
    <text evidence="8">Gustatory receptor which mediates acceptance or avoidance behavior, depending on its substrates.</text>
</comment>
<gene>
    <name evidence="9" type="ORF">Cfor_01464</name>
</gene>
<keyword evidence="3 8" id="KW-0812">Transmembrane</keyword>